<dbReference type="AlphaFoldDB" id="A0A6G0YH87"/>
<dbReference type="OrthoDB" id="6606744at2759"/>
<evidence type="ECO:0000313" key="2">
    <source>
        <dbReference type="Proteomes" id="UP000478052"/>
    </source>
</evidence>
<proteinExistence type="predicted"/>
<name>A0A6G0YH87_APHCR</name>
<evidence type="ECO:0000313" key="1">
    <source>
        <dbReference type="EMBL" id="KAF0755598.1"/>
    </source>
</evidence>
<gene>
    <name evidence="1" type="ORF">FWK35_00012036</name>
</gene>
<reference evidence="1 2" key="1">
    <citation type="submission" date="2019-08" db="EMBL/GenBank/DDBJ databases">
        <title>Whole genome of Aphis craccivora.</title>
        <authorList>
            <person name="Voronova N.V."/>
            <person name="Shulinski R.S."/>
            <person name="Bandarenka Y.V."/>
            <person name="Zhorov D.G."/>
            <person name="Warner D."/>
        </authorList>
    </citation>
    <scope>NUCLEOTIDE SEQUENCE [LARGE SCALE GENOMIC DNA]</scope>
    <source>
        <strain evidence="1">180601</strain>
        <tissue evidence="1">Whole Body</tissue>
    </source>
</reference>
<sequence>MTNFVLLNDAVDYYLFGFEDFNECNDKFLNGGTTPLVTPDPADPNINTLVRFSIALLGAPILKEKIYLEYLIKPTLNKEDVLITRGCERSYTEYCQNPNYKNTWCVDNQDTFYEKGQFAATYGHGFVAKDIDLVDRDFKCECDSNMFVTFYMVLNGFRGDNMMTCSKISGSVYASKSLTESQQNFVKIEKELNAIMISCNQISSILNGWPENKNAINELLNHTGHLKKTYV</sequence>
<protein>
    <submittedName>
        <fullName evidence="1">Uncharacterized protein</fullName>
    </submittedName>
</protein>
<dbReference type="Proteomes" id="UP000478052">
    <property type="component" value="Unassembled WGS sequence"/>
</dbReference>
<comment type="caution">
    <text evidence="1">The sequence shown here is derived from an EMBL/GenBank/DDBJ whole genome shotgun (WGS) entry which is preliminary data.</text>
</comment>
<accession>A0A6G0YH87</accession>
<dbReference type="EMBL" id="VUJU01004086">
    <property type="protein sequence ID" value="KAF0755598.1"/>
    <property type="molecule type" value="Genomic_DNA"/>
</dbReference>
<keyword evidence="2" id="KW-1185">Reference proteome</keyword>
<organism evidence="1 2">
    <name type="scientific">Aphis craccivora</name>
    <name type="common">Cowpea aphid</name>
    <dbReference type="NCBI Taxonomy" id="307492"/>
    <lineage>
        <taxon>Eukaryota</taxon>
        <taxon>Metazoa</taxon>
        <taxon>Ecdysozoa</taxon>
        <taxon>Arthropoda</taxon>
        <taxon>Hexapoda</taxon>
        <taxon>Insecta</taxon>
        <taxon>Pterygota</taxon>
        <taxon>Neoptera</taxon>
        <taxon>Paraneoptera</taxon>
        <taxon>Hemiptera</taxon>
        <taxon>Sternorrhyncha</taxon>
        <taxon>Aphidomorpha</taxon>
        <taxon>Aphidoidea</taxon>
        <taxon>Aphididae</taxon>
        <taxon>Aphidini</taxon>
        <taxon>Aphis</taxon>
        <taxon>Aphis</taxon>
    </lineage>
</organism>